<dbReference type="AlphaFoldDB" id="A0A7X0H8N0"/>
<sequence>MTQTVEENGAWLKQSACSGVLLYGYGLFHHERAKMKYGYWGAVLVLAVLPAVCSWALAGTSRVVGPGQALNEQMQEHYAWPMGTWGLVNAPCRQNAWQPWFSERVSDVIHFELAPTNLDEVNGLLAQLSAIDIRVKQVILNPGKEPYALGFVTALEEGNGLPMIFSIGSQLQNDLWFDRLEDGKFGVYEYHEAPRALPPTMAIYVGHDLIDLNKLQISPNVRVSVAELGPEQVAEWGERLAPLREFVAAHEARQAEHQLIPEAVRRRD</sequence>
<feature type="transmembrane region" description="Helical" evidence="1">
    <location>
        <begin position="37"/>
        <end position="58"/>
    </location>
</feature>
<gene>
    <name evidence="2" type="ORF">HNQ40_003120</name>
</gene>
<keyword evidence="3" id="KW-1185">Reference proteome</keyword>
<comment type="caution">
    <text evidence="2">The sequence shown here is derived from an EMBL/GenBank/DDBJ whole genome shotgun (WGS) entry which is preliminary data.</text>
</comment>
<evidence type="ECO:0000313" key="2">
    <source>
        <dbReference type="EMBL" id="MBB6431314.1"/>
    </source>
</evidence>
<accession>A0A7X0H8N0</accession>
<evidence type="ECO:0000313" key="3">
    <source>
        <dbReference type="Proteomes" id="UP000541810"/>
    </source>
</evidence>
<organism evidence="2 3">
    <name type="scientific">Algisphaera agarilytica</name>
    <dbReference type="NCBI Taxonomy" id="1385975"/>
    <lineage>
        <taxon>Bacteria</taxon>
        <taxon>Pseudomonadati</taxon>
        <taxon>Planctomycetota</taxon>
        <taxon>Phycisphaerae</taxon>
        <taxon>Phycisphaerales</taxon>
        <taxon>Phycisphaeraceae</taxon>
        <taxon>Algisphaera</taxon>
    </lineage>
</organism>
<reference evidence="2 3" key="1">
    <citation type="submission" date="2020-08" db="EMBL/GenBank/DDBJ databases">
        <title>Genomic Encyclopedia of Type Strains, Phase IV (KMG-IV): sequencing the most valuable type-strain genomes for metagenomic binning, comparative biology and taxonomic classification.</title>
        <authorList>
            <person name="Goeker M."/>
        </authorList>
    </citation>
    <scope>NUCLEOTIDE SEQUENCE [LARGE SCALE GENOMIC DNA]</scope>
    <source>
        <strain evidence="2 3">DSM 103725</strain>
    </source>
</reference>
<evidence type="ECO:0000256" key="1">
    <source>
        <dbReference type="SAM" id="Phobius"/>
    </source>
</evidence>
<proteinExistence type="predicted"/>
<name>A0A7X0H8N0_9BACT</name>
<keyword evidence="1" id="KW-1133">Transmembrane helix</keyword>
<dbReference type="EMBL" id="JACHGY010000001">
    <property type="protein sequence ID" value="MBB6431314.1"/>
    <property type="molecule type" value="Genomic_DNA"/>
</dbReference>
<dbReference type="RefSeq" id="WP_184678792.1">
    <property type="nucleotide sequence ID" value="NZ_JACHGY010000001.1"/>
</dbReference>
<keyword evidence="1" id="KW-0472">Membrane</keyword>
<protein>
    <submittedName>
        <fullName evidence="2">Uncharacterized protein</fullName>
    </submittedName>
</protein>
<keyword evidence="1" id="KW-0812">Transmembrane</keyword>
<dbReference type="Proteomes" id="UP000541810">
    <property type="component" value="Unassembled WGS sequence"/>
</dbReference>